<keyword evidence="2" id="KW-1185">Reference proteome</keyword>
<dbReference type="Proteomes" id="UP001153076">
    <property type="component" value="Unassembled WGS sequence"/>
</dbReference>
<sequence length="196" mass="22090">MVSDSQIQSCSIFGRDRWTVTIGEDRECQNALVDSDEMQSASQPLDHTMITYGSHDAMGNLGAREQSIHLLSRKHIGRKGEIILKIRNQLNVIPWLSPDVQQQLLHHKRANKGFLKRSRQSMLNKTTGPKARTLKGSGDSHYYYVVFQNTYKGYMDMHQTNSFSLLLLISISETTDGIAASESAMYLTPQRKSSIG</sequence>
<proteinExistence type="predicted"/>
<evidence type="ECO:0000313" key="2">
    <source>
        <dbReference type="Proteomes" id="UP001153076"/>
    </source>
</evidence>
<dbReference type="EMBL" id="JAKOGI010000245">
    <property type="protein sequence ID" value="KAJ8438675.1"/>
    <property type="molecule type" value="Genomic_DNA"/>
</dbReference>
<reference evidence="1" key="1">
    <citation type="submission" date="2022-04" db="EMBL/GenBank/DDBJ databases">
        <title>Carnegiea gigantea Genome sequencing and assembly v2.</title>
        <authorList>
            <person name="Copetti D."/>
            <person name="Sanderson M.J."/>
            <person name="Burquez A."/>
            <person name="Wojciechowski M.F."/>
        </authorList>
    </citation>
    <scope>NUCLEOTIDE SEQUENCE</scope>
    <source>
        <strain evidence="1">SGP5-SGP5p</strain>
        <tissue evidence="1">Aerial part</tissue>
    </source>
</reference>
<gene>
    <name evidence="1" type="ORF">Cgig2_031640</name>
</gene>
<name>A0A9Q1QFJ2_9CARY</name>
<evidence type="ECO:0000313" key="1">
    <source>
        <dbReference type="EMBL" id="KAJ8438675.1"/>
    </source>
</evidence>
<protein>
    <submittedName>
        <fullName evidence="1">Uncharacterized protein</fullName>
    </submittedName>
</protein>
<accession>A0A9Q1QFJ2</accession>
<dbReference type="AlphaFoldDB" id="A0A9Q1QFJ2"/>
<organism evidence="1 2">
    <name type="scientific">Carnegiea gigantea</name>
    <dbReference type="NCBI Taxonomy" id="171969"/>
    <lineage>
        <taxon>Eukaryota</taxon>
        <taxon>Viridiplantae</taxon>
        <taxon>Streptophyta</taxon>
        <taxon>Embryophyta</taxon>
        <taxon>Tracheophyta</taxon>
        <taxon>Spermatophyta</taxon>
        <taxon>Magnoliopsida</taxon>
        <taxon>eudicotyledons</taxon>
        <taxon>Gunneridae</taxon>
        <taxon>Pentapetalae</taxon>
        <taxon>Caryophyllales</taxon>
        <taxon>Cactineae</taxon>
        <taxon>Cactaceae</taxon>
        <taxon>Cactoideae</taxon>
        <taxon>Echinocereeae</taxon>
        <taxon>Carnegiea</taxon>
    </lineage>
</organism>
<comment type="caution">
    <text evidence="1">The sequence shown here is derived from an EMBL/GenBank/DDBJ whole genome shotgun (WGS) entry which is preliminary data.</text>
</comment>